<name>A0A3P1B5E1_9FLAO</name>
<evidence type="ECO:0000256" key="1">
    <source>
        <dbReference type="ARBA" id="ARBA00022614"/>
    </source>
</evidence>
<dbReference type="PANTHER" id="PTHR47566:SF1">
    <property type="entry name" value="PROTEIN NUD1"/>
    <property type="match status" value="1"/>
</dbReference>
<reference evidence="3 4" key="1">
    <citation type="submission" date="2018-11" db="EMBL/GenBank/DDBJ databases">
        <title>Flavobacterium sp. nov., YIM 102796 draft genome.</title>
        <authorList>
            <person name="Li G."/>
            <person name="Jiang Y."/>
        </authorList>
    </citation>
    <scope>NUCLEOTIDE SEQUENCE [LARGE SCALE GENOMIC DNA]</scope>
    <source>
        <strain evidence="3 4">YIM 102796</strain>
    </source>
</reference>
<dbReference type="RefSeq" id="WP_124898492.1">
    <property type="nucleotide sequence ID" value="NZ_RQTJ01000004.1"/>
</dbReference>
<keyword evidence="2" id="KW-0677">Repeat</keyword>
<comment type="caution">
    <text evidence="3">The sequence shown here is derived from an EMBL/GenBank/DDBJ whole genome shotgun (WGS) entry which is preliminary data.</text>
</comment>
<dbReference type="SUPFAM" id="SSF52058">
    <property type="entry name" value="L domain-like"/>
    <property type="match status" value="1"/>
</dbReference>
<dbReference type="InterPro" id="IPR052574">
    <property type="entry name" value="CDIRP"/>
</dbReference>
<protein>
    <recommendedName>
        <fullName evidence="5">Leucine-rich repeat domain-containing protein</fullName>
    </recommendedName>
</protein>
<dbReference type="PANTHER" id="PTHR47566">
    <property type="match status" value="1"/>
</dbReference>
<dbReference type="OrthoDB" id="8901262at2"/>
<keyword evidence="1" id="KW-0433">Leucine-rich repeat</keyword>
<dbReference type="Gene3D" id="3.80.10.10">
    <property type="entry name" value="Ribonuclease Inhibitor"/>
    <property type="match status" value="1"/>
</dbReference>
<dbReference type="GO" id="GO:0035591">
    <property type="term" value="F:signaling adaptor activity"/>
    <property type="evidence" value="ECO:0007669"/>
    <property type="project" value="TreeGrafter"/>
</dbReference>
<evidence type="ECO:0000313" key="4">
    <source>
        <dbReference type="Proteomes" id="UP000268372"/>
    </source>
</evidence>
<evidence type="ECO:0000256" key="2">
    <source>
        <dbReference type="ARBA" id="ARBA00022737"/>
    </source>
</evidence>
<gene>
    <name evidence="3" type="ORF">EG242_03270</name>
</gene>
<dbReference type="EMBL" id="RQTJ01000004">
    <property type="protein sequence ID" value="RRA96258.1"/>
    <property type="molecule type" value="Genomic_DNA"/>
</dbReference>
<dbReference type="Proteomes" id="UP000268372">
    <property type="component" value="Unassembled WGS sequence"/>
</dbReference>
<dbReference type="AlphaFoldDB" id="A0A3P1B5E1"/>
<sequence length="368" mass="41878">MRYDIIITLILVLIHTGLFANETISFTWEGGGHKNFQLTATFNEEYTIDWGDGIVEKMLGNQRDLLRHNYHDDNEYTVIIKSVRDNCFFTDLYIRGSKLIHLDVSKGFSLKNIICSINQLSILDVSNNVNLETLGCDNNKIKKLDLSKNKKLTILNCNGNLLKVLNLNTCEKLHTLYCSNNRLLILEIQKLPYLRTINCSFNHLTSLDVTGSDNLYSLNCQNNKLTNLNIIKNSSIGLDYGNSIRELNCYNNSLKLSDLYKINKVATPFSRIFGRQVLKSILINIGEIVDFSEERKFDGIETSFTITEKGITSSSEKYLISEGKIKFTQEGNYTITFKNSNIKDGNHGGTQGNWQDTVQIEIDIIVKK</sequence>
<evidence type="ECO:0000313" key="3">
    <source>
        <dbReference type="EMBL" id="RRA96258.1"/>
    </source>
</evidence>
<accession>A0A3P1B5E1</accession>
<evidence type="ECO:0008006" key="5">
    <source>
        <dbReference type="Google" id="ProtNLM"/>
    </source>
</evidence>
<organism evidence="3 4">
    <name type="scientific">Paenimyroides viscosum</name>
    <dbReference type="NCBI Taxonomy" id="2488729"/>
    <lineage>
        <taxon>Bacteria</taxon>
        <taxon>Pseudomonadati</taxon>
        <taxon>Bacteroidota</taxon>
        <taxon>Flavobacteriia</taxon>
        <taxon>Flavobacteriales</taxon>
        <taxon>Flavobacteriaceae</taxon>
        <taxon>Paenimyroides</taxon>
    </lineage>
</organism>
<keyword evidence="4" id="KW-1185">Reference proteome</keyword>
<dbReference type="InterPro" id="IPR032675">
    <property type="entry name" value="LRR_dom_sf"/>
</dbReference>
<proteinExistence type="predicted"/>